<dbReference type="RefSeq" id="WP_097646020.1">
    <property type="nucleotide sequence ID" value="NZ_NQWI01000193.1"/>
</dbReference>
<dbReference type="Gene3D" id="3.40.50.1010">
    <property type="entry name" value="5'-nuclease"/>
    <property type="match status" value="1"/>
</dbReference>
<evidence type="ECO:0000313" key="10">
    <source>
        <dbReference type="EMBL" id="PDW00194.1"/>
    </source>
</evidence>
<keyword evidence="2 8" id="KW-1277">Toxin-antitoxin system</keyword>
<dbReference type="Pfam" id="PF01850">
    <property type="entry name" value="PIN"/>
    <property type="match status" value="1"/>
</dbReference>
<dbReference type="InterPro" id="IPR029060">
    <property type="entry name" value="PIN-like_dom_sf"/>
</dbReference>
<keyword evidence="6 8" id="KW-0460">Magnesium</keyword>
<comment type="caution">
    <text evidence="10">The sequence shown here is derived from an EMBL/GenBank/DDBJ whole genome shotgun (WGS) entry which is preliminary data.</text>
</comment>
<feature type="binding site" evidence="8">
    <location>
        <position position="9"/>
    </location>
    <ligand>
        <name>Mg(2+)</name>
        <dbReference type="ChEBI" id="CHEBI:18420"/>
    </ligand>
</feature>
<dbReference type="HAMAP" id="MF_00265">
    <property type="entry name" value="VapC_Nob1"/>
    <property type="match status" value="1"/>
</dbReference>
<organism evidence="10 11">
    <name type="scientific">Candidatus Viridilinea mediisalina</name>
    <dbReference type="NCBI Taxonomy" id="2024553"/>
    <lineage>
        <taxon>Bacteria</taxon>
        <taxon>Bacillati</taxon>
        <taxon>Chloroflexota</taxon>
        <taxon>Chloroflexia</taxon>
        <taxon>Chloroflexales</taxon>
        <taxon>Chloroflexineae</taxon>
        <taxon>Oscillochloridaceae</taxon>
        <taxon>Candidatus Viridilinea</taxon>
    </lineage>
</organism>
<dbReference type="InterPro" id="IPR002716">
    <property type="entry name" value="PIN_dom"/>
</dbReference>
<evidence type="ECO:0000313" key="11">
    <source>
        <dbReference type="Proteomes" id="UP000220527"/>
    </source>
</evidence>
<evidence type="ECO:0000256" key="6">
    <source>
        <dbReference type="ARBA" id="ARBA00022842"/>
    </source>
</evidence>
<protein>
    <recommendedName>
        <fullName evidence="8">Ribonuclease VapC</fullName>
        <shortName evidence="8">RNase VapC</shortName>
        <ecNumber evidence="8">3.1.-.-</ecNumber>
    </recommendedName>
    <alternativeName>
        <fullName evidence="8">Toxin VapC</fullName>
    </alternativeName>
</protein>
<dbReference type="PANTHER" id="PTHR33653">
    <property type="entry name" value="RIBONUCLEASE VAPC2"/>
    <property type="match status" value="1"/>
</dbReference>
<dbReference type="GO" id="GO:0000287">
    <property type="term" value="F:magnesium ion binding"/>
    <property type="evidence" value="ECO:0007669"/>
    <property type="project" value="UniProtKB-UniRule"/>
</dbReference>
<dbReference type="EC" id="3.1.-.-" evidence="8"/>
<sequence>MAPITVMLDTNAYTAFKLGHADALAIIQRAPSLVLSSIVIGELLAGFAVGSREAQNRTELQQFLASPRVSIRSIDDHTAQYYARVYRSLKHKGKPIPTNDMWIAASALQAGCALFSFDGHFQHIDGLVVGASATDLLLT</sequence>
<dbReference type="CDD" id="cd18753">
    <property type="entry name" value="PIN_VapC4-5_FitB-like"/>
    <property type="match status" value="1"/>
</dbReference>
<evidence type="ECO:0000256" key="4">
    <source>
        <dbReference type="ARBA" id="ARBA00022723"/>
    </source>
</evidence>
<keyword evidence="4 8" id="KW-0479">Metal-binding</keyword>
<dbReference type="GO" id="GO:0004540">
    <property type="term" value="F:RNA nuclease activity"/>
    <property type="evidence" value="ECO:0007669"/>
    <property type="project" value="InterPro"/>
</dbReference>
<dbReference type="PANTHER" id="PTHR33653:SF1">
    <property type="entry name" value="RIBONUCLEASE VAPC2"/>
    <property type="match status" value="1"/>
</dbReference>
<dbReference type="Proteomes" id="UP000220527">
    <property type="component" value="Unassembled WGS sequence"/>
</dbReference>
<evidence type="ECO:0000256" key="8">
    <source>
        <dbReference type="HAMAP-Rule" id="MF_00265"/>
    </source>
</evidence>
<dbReference type="GO" id="GO:0016787">
    <property type="term" value="F:hydrolase activity"/>
    <property type="evidence" value="ECO:0007669"/>
    <property type="project" value="UniProtKB-KW"/>
</dbReference>
<dbReference type="AlphaFoldDB" id="A0A2A6RDE1"/>
<evidence type="ECO:0000259" key="9">
    <source>
        <dbReference type="Pfam" id="PF01850"/>
    </source>
</evidence>
<dbReference type="OrthoDB" id="9796690at2"/>
<accession>A0A2A6RDE1</accession>
<dbReference type="GO" id="GO:0090729">
    <property type="term" value="F:toxin activity"/>
    <property type="evidence" value="ECO:0007669"/>
    <property type="project" value="UniProtKB-KW"/>
</dbReference>
<feature type="domain" description="PIN" evidence="9">
    <location>
        <begin position="6"/>
        <end position="126"/>
    </location>
</feature>
<comment type="cofactor">
    <cofactor evidence="1 8">
        <name>Mg(2+)</name>
        <dbReference type="ChEBI" id="CHEBI:18420"/>
    </cofactor>
</comment>
<keyword evidence="11" id="KW-1185">Reference proteome</keyword>
<evidence type="ECO:0000256" key="5">
    <source>
        <dbReference type="ARBA" id="ARBA00022801"/>
    </source>
</evidence>
<proteinExistence type="inferred from homology"/>
<keyword evidence="3 8" id="KW-0540">Nuclease</keyword>
<evidence type="ECO:0000256" key="7">
    <source>
        <dbReference type="ARBA" id="ARBA00038093"/>
    </source>
</evidence>
<evidence type="ECO:0000256" key="1">
    <source>
        <dbReference type="ARBA" id="ARBA00001946"/>
    </source>
</evidence>
<evidence type="ECO:0000256" key="2">
    <source>
        <dbReference type="ARBA" id="ARBA00022649"/>
    </source>
</evidence>
<gene>
    <name evidence="8" type="primary">vapC</name>
    <name evidence="10" type="ORF">CJ255_20930</name>
</gene>
<dbReference type="InterPro" id="IPR022907">
    <property type="entry name" value="VapC_family"/>
</dbReference>
<comment type="similarity">
    <text evidence="7 8">Belongs to the PINc/VapC protein family.</text>
</comment>
<feature type="binding site" evidence="8">
    <location>
        <position position="100"/>
    </location>
    <ligand>
        <name>Mg(2+)</name>
        <dbReference type="ChEBI" id="CHEBI:18420"/>
    </ligand>
</feature>
<comment type="function">
    <text evidence="8">Toxic component of a toxin-antitoxin (TA) system. An RNase.</text>
</comment>
<reference evidence="11" key="1">
    <citation type="submission" date="2017-08" db="EMBL/GenBank/DDBJ databases">
        <authorList>
            <person name="Grouzdev D.S."/>
            <person name="Gaisin V.A."/>
            <person name="Rysina M.S."/>
            <person name="Gorlenko V.M."/>
        </authorList>
    </citation>
    <scope>NUCLEOTIDE SEQUENCE [LARGE SCALE GENOMIC DNA]</scope>
    <source>
        <strain evidence="11">Kir15-3F</strain>
    </source>
</reference>
<evidence type="ECO:0000256" key="3">
    <source>
        <dbReference type="ARBA" id="ARBA00022722"/>
    </source>
</evidence>
<keyword evidence="5 8" id="KW-0378">Hydrolase</keyword>
<dbReference type="SUPFAM" id="SSF88723">
    <property type="entry name" value="PIN domain-like"/>
    <property type="match status" value="1"/>
</dbReference>
<dbReference type="EMBL" id="NQWI01000193">
    <property type="protein sequence ID" value="PDW00194.1"/>
    <property type="molecule type" value="Genomic_DNA"/>
</dbReference>
<name>A0A2A6RDE1_9CHLR</name>
<dbReference type="InterPro" id="IPR050556">
    <property type="entry name" value="Type_II_TA_system_RNase"/>
</dbReference>
<keyword evidence="8" id="KW-0800">Toxin</keyword>